<keyword evidence="5 9" id="KW-1133">Transmembrane helix</keyword>
<comment type="caution">
    <text evidence="10">The sequence shown here is derived from an EMBL/GenBank/DDBJ whole genome shotgun (WGS) entry which is preliminary data.</text>
</comment>
<keyword evidence="3" id="KW-1003">Cell membrane</keyword>
<evidence type="ECO:0008006" key="12">
    <source>
        <dbReference type="Google" id="ProtNLM"/>
    </source>
</evidence>
<evidence type="ECO:0000256" key="4">
    <source>
        <dbReference type="ARBA" id="ARBA00022692"/>
    </source>
</evidence>
<dbReference type="InterPro" id="IPR003691">
    <property type="entry name" value="FluC"/>
</dbReference>
<keyword evidence="4 9" id="KW-0812">Transmembrane</keyword>
<feature type="transmembrane region" description="Helical" evidence="9">
    <location>
        <begin position="33"/>
        <end position="53"/>
    </location>
</feature>
<dbReference type="Pfam" id="PF02537">
    <property type="entry name" value="CRCB"/>
    <property type="match status" value="2"/>
</dbReference>
<dbReference type="GO" id="GO:1903425">
    <property type="term" value="F:fluoride transmembrane transporter activity"/>
    <property type="evidence" value="ECO:0007669"/>
    <property type="project" value="TreeGrafter"/>
</dbReference>
<accession>A0A1Y1V1F4</accession>
<feature type="transmembrane region" description="Helical" evidence="9">
    <location>
        <begin position="158"/>
        <end position="178"/>
    </location>
</feature>
<protein>
    <recommendedName>
        <fullName evidence="12">CRCB-domain-containing protein</fullName>
    </recommendedName>
</protein>
<feature type="transmembrane region" description="Helical" evidence="9">
    <location>
        <begin position="184"/>
        <end position="202"/>
    </location>
</feature>
<proteinExistence type="inferred from homology"/>
<comment type="similarity">
    <text evidence="7">Belongs to the fluoride channel Fluc/FEX (TC 1.A.43) family.</text>
</comment>
<comment type="catalytic activity">
    <reaction evidence="8">
        <text>fluoride(in) = fluoride(out)</text>
        <dbReference type="Rhea" id="RHEA:76159"/>
        <dbReference type="ChEBI" id="CHEBI:17051"/>
    </reaction>
    <physiologicalReaction direction="left-to-right" evidence="8">
        <dbReference type="Rhea" id="RHEA:76160"/>
    </physiologicalReaction>
</comment>
<dbReference type="Proteomes" id="UP000193719">
    <property type="component" value="Unassembled WGS sequence"/>
</dbReference>
<evidence type="ECO:0000256" key="7">
    <source>
        <dbReference type="ARBA" id="ARBA00035120"/>
    </source>
</evidence>
<organism evidence="10 11">
    <name type="scientific">Piromyces finnis</name>
    <dbReference type="NCBI Taxonomy" id="1754191"/>
    <lineage>
        <taxon>Eukaryota</taxon>
        <taxon>Fungi</taxon>
        <taxon>Fungi incertae sedis</taxon>
        <taxon>Chytridiomycota</taxon>
        <taxon>Chytridiomycota incertae sedis</taxon>
        <taxon>Neocallimastigomycetes</taxon>
        <taxon>Neocallimastigales</taxon>
        <taxon>Neocallimastigaceae</taxon>
        <taxon>Piromyces</taxon>
    </lineage>
</organism>
<sequence>MEENIYHIYLSIALFAIIGVLIRIELNKIESELFIHLPFILPNSIGCILLGLVNAFKNTISGWQYAVYLGLTTGLCGSITTFSSWNMAVFKDIFNLPHFTSYSYRNICSGLLEIIVSLTAYTALIKFGYHIGKFLPFSNKEEVPTTIKREKPKMSTKFFIYAGITAGLLILTLVLTIVDGDIRKVWLSCLLAPFGALIRYFLSSKNKMFQNFPFGTFIANIMGTLCLAVFNILRYSLNHHEFLCHFITAVGDGFCGCLTTISTFANELNALKTKSLYAYCITSIVAAQFVILGTFGFYGWSSNLNNGMSC</sequence>
<feature type="transmembrane region" description="Helical" evidence="9">
    <location>
        <begin position="6"/>
        <end position="26"/>
    </location>
</feature>
<evidence type="ECO:0000256" key="8">
    <source>
        <dbReference type="ARBA" id="ARBA00035585"/>
    </source>
</evidence>
<comment type="subcellular location">
    <subcellularLocation>
        <location evidence="2">Cell membrane</location>
        <topology evidence="2">Multi-pass membrane protein</topology>
    </subcellularLocation>
</comment>
<feature type="transmembrane region" description="Helical" evidence="9">
    <location>
        <begin position="214"/>
        <end position="233"/>
    </location>
</feature>
<feature type="transmembrane region" description="Helical" evidence="9">
    <location>
        <begin position="245"/>
        <end position="264"/>
    </location>
</feature>
<dbReference type="OrthoDB" id="409792at2759"/>
<reference evidence="10 11" key="2">
    <citation type="submission" date="2016-08" db="EMBL/GenBank/DDBJ databases">
        <title>Pervasive Adenine N6-methylation of Active Genes in Fungi.</title>
        <authorList>
            <consortium name="DOE Joint Genome Institute"/>
            <person name="Mondo S.J."/>
            <person name="Dannebaum R.O."/>
            <person name="Kuo R.C."/>
            <person name="Labutti K."/>
            <person name="Haridas S."/>
            <person name="Kuo A."/>
            <person name="Salamov A."/>
            <person name="Ahrendt S.R."/>
            <person name="Lipzen A."/>
            <person name="Sullivan W."/>
            <person name="Andreopoulos W.B."/>
            <person name="Clum A."/>
            <person name="Lindquist E."/>
            <person name="Daum C."/>
            <person name="Ramamoorthy G.K."/>
            <person name="Gryganskyi A."/>
            <person name="Culley D."/>
            <person name="Magnuson J.K."/>
            <person name="James T.Y."/>
            <person name="O'Malley M.A."/>
            <person name="Stajich J.E."/>
            <person name="Spatafora J.W."/>
            <person name="Visel A."/>
            <person name="Grigoriev I.V."/>
        </authorList>
    </citation>
    <scope>NUCLEOTIDE SEQUENCE [LARGE SCALE GENOMIC DNA]</scope>
    <source>
        <strain evidence="11">finn</strain>
    </source>
</reference>
<keyword evidence="6 9" id="KW-0472">Membrane</keyword>
<name>A0A1Y1V1F4_9FUNG</name>
<dbReference type="EMBL" id="MCFH01000042">
    <property type="protein sequence ID" value="ORX44977.1"/>
    <property type="molecule type" value="Genomic_DNA"/>
</dbReference>
<evidence type="ECO:0000313" key="11">
    <source>
        <dbReference type="Proteomes" id="UP000193719"/>
    </source>
</evidence>
<evidence type="ECO:0000256" key="1">
    <source>
        <dbReference type="ARBA" id="ARBA00002598"/>
    </source>
</evidence>
<reference evidence="10 11" key="1">
    <citation type="submission" date="2016-08" db="EMBL/GenBank/DDBJ databases">
        <title>Genomes of anaerobic fungi encode conserved fungal cellulosomes for biomass hydrolysis.</title>
        <authorList>
            <consortium name="DOE Joint Genome Institute"/>
            <person name="Haitjema C.H."/>
            <person name="Gilmore S.P."/>
            <person name="Henske J.K."/>
            <person name="Solomon K.V."/>
            <person name="De Groot R."/>
            <person name="Kuo A."/>
            <person name="Mondo S.J."/>
            <person name="Salamov A.A."/>
            <person name="Labutti K."/>
            <person name="Zhao Z."/>
            <person name="Chiniquy J."/>
            <person name="Barry K."/>
            <person name="Brewer H.M."/>
            <person name="Purvine S.O."/>
            <person name="Wright A.T."/>
            <person name="Boxma B."/>
            <person name="Van Alen T."/>
            <person name="Hackstein J.H."/>
            <person name="Baker S.E."/>
            <person name="Grigoriev I.V."/>
            <person name="O'Malley M.A."/>
        </authorList>
    </citation>
    <scope>NUCLEOTIDE SEQUENCE [LARGE SCALE GENOMIC DNA]</scope>
    <source>
        <strain evidence="11">finn</strain>
    </source>
</reference>
<dbReference type="STRING" id="1754191.A0A1Y1V1F4"/>
<dbReference type="AlphaFoldDB" id="A0A1Y1V1F4"/>
<keyword evidence="11" id="KW-1185">Reference proteome</keyword>
<evidence type="ECO:0000256" key="6">
    <source>
        <dbReference type="ARBA" id="ARBA00023136"/>
    </source>
</evidence>
<evidence type="ECO:0000256" key="9">
    <source>
        <dbReference type="SAM" id="Phobius"/>
    </source>
</evidence>
<comment type="function">
    <text evidence="1">Fluoride channel required for the rapid expulsion of cytoplasmic fluoride.</text>
</comment>
<dbReference type="GO" id="GO:0005886">
    <property type="term" value="C:plasma membrane"/>
    <property type="evidence" value="ECO:0007669"/>
    <property type="project" value="UniProtKB-SubCell"/>
</dbReference>
<evidence type="ECO:0000256" key="3">
    <source>
        <dbReference type="ARBA" id="ARBA00022475"/>
    </source>
</evidence>
<dbReference type="PANTHER" id="PTHR28259:SF1">
    <property type="entry name" value="FLUORIDE EXPORT PROTEIN 1-RELATED"/>
    <property type="match status" value="1"/>
</dbReference>
<evidence type="ECO:0000256" key="2">
    <source>
        <dbReference type="ARBA" id="ARBA00004651"/>
    </source>
</evidence>
<dbReference type="PANTHER" id="PTHR28259">
    <property type="entry name" value="FLUORIDE EXPORT PROTEIN 1-RELATED"/>
    <property type="match status" value="1"/>
</dbReference>
<evidence type="ECO:0000256" key="5">
    <source>
        <dbReference type="ARBA" id="ARBA00022989"/>
    </source>
</evidence>
<feature type="transmembrane region" description="Helical" evidence="9">
    <location>
        <begin position="276"/>
        <end position="300"/>
    </location>
</feature>
<feature type="transmembrane region" description="Helical" evidence="9">
    <location>
        <begin position="65"/>
        <end position="85"/>
    </location>
</feature>
<gene>
    <name evidence="10" type="ORF">BCR36DRAFT_333654</name>
</gene>
<evidence type="ECO:0000313" key="10">
    <source>
        <dbReference type="EMBL" id="ORX44977.1"/>
    </source>
</evidence>